<dbReference type="OrthoDB" id="45037at2"/>
<keyword evidence="2" id="KW-1003">Cell membrane</keyword>
<gene>
    <name evidence="7" type="ORF">SAMN05216180_1711</name>
</gene>
<evidence type="ECO:0000256" key="4">
    <source>
        <dbReference type="ARBA" id="ARBA00022989"/>
    </source>
</evidence>
<dbReference type="STRING" id="474960.SAMN05216180_1711"/>
<feature type="transmembrane region" description="Helical" evidence="6">
    <location>
        <begin position="57"/>
        <end position="75"/>
    </location>
</feature>
<feature type="transmembrane region" description="Helical" evidence="6">
    <location>
        <begin position="186"/>
        <end position="204"/>
    </location>
</feature>
<dbReference type="AlphaFoldDB" id="A0A1H8B4Y1"/>
<feature type="transmembrane region" description="Helical" evidence="6">
    <location>
        <begin position="82"/>
        <end position="98"/>
    </location>
</feature>
<dbReference type="PANTHER" id="PTHR47089:SF1">
    <property type="entry name" value="GUANOSINE ABC TRANSPORTER PERMEASE PROTEIN NUPP"/>
    <property type="match status" value="1"/>
</dbReference>
<dbReference type="InterPro" id="IPR001851">
    <property type="entry name" value="ABC_transp_permease"/>
</dbReference>
<reference evidence="7 8" key="1">
    <citation type="submission" date="2016-10" db="EMBL/GenBank/DDBJ databases">
        <authorList>
            <person name="de Groot N.N."/>
        </authorList>
    </citation>
    <scope>NUCLEOTIDE SEQUENCE [LARGE SCALE GENOMIC DNA]</scope>
    <source>
        <strain evidence="7 8">CGMCC 1.5070</strain>
    </source>
</reference>
<dbReference type="GO" id="GO:0005886">
    <property type="term" value="C:plasma membrane"/>
    <property type="evidence" value="ECO:0007669"/>
    <property type="project" value="UniProtKB-SubCell"/>
</dbReference>
<evidence type="ECO:0000256" key="2">
    <source>
        <dbReference type="ARBA" id="ARBA00022475"/>
    </source>
</evidence>
<feature type="transmembrane region" description="Helical" evidence="6">
    <location>
        <begin position="104"/>
        <end position="124"/>
    </location>
</feature>
<accession>A0A1H8B4Y1</accession>
<dbReference type="RefSeq" id="WP_092753563.1">
    <property type="nucleotide sequence ID" value="NZ_FOCG01000001.1"/>
</dbReference>
<feature type="transmembrane region" description="Helical" evidence="6">
    <location>
        <begin position="316"/>
        <end position="333"/>
    </location>
</feature>
<name>A0A1H8B4Y1_9FIRM</name>
<evidence type="ECO:0000313" key="8">
    <source>
        <dbReference type="Proteomes" id="UP000199158"/>
    </source>
</evidence>
<keyword evidence="3 6" id="KW-0812">Transmembrane</keyword>
<organism evidence="7 8">
    <name type="scientific">Hydrogenoanaerobacterium saccharovorans</name>
    <dbReference type="NCBI Taxonomy" id="474960"/>
    <lineage>
        <taxon>Bacteria</taxon>
        <taxon>Bacillati</taxon>
        <taxon>Bacillota</taxon>
        <taxon>Clostridia</taxon>
        <taxon>Eubacteriales</taxon>
        <taxon>Oscillospiraceae</taxon>
        <taxon>Hydrogenoanaerobacterium</taxon>
    </lineage>
</organism>
<dbReference type="Pfam" id="PF02653">
    <property type="entry name" value="BPD_transp_2"/>
    <property type="match status" value="1"/>
</dbReference>
<dbReference type="PANTHER" id="PTHR47089">
    <property type="entry name" value="ABC TRANSPORTER, PERMEASE PROTEIN"/>
    <property type="match status" value="1"/>
</dbReference>
<sequence length="352" mass="37802">MKINNKYINLLLTIVVSMFIGAVVMLILGYNPLEAYFQLFKGAFVGKLNLGTTLQKFVPLLLTSIAFVISSRVGVFNVGVEGELYLGAMAAAWVGFAFKGLPAPIHLILCFAAAMVVGAAWAYIPGSLKARLGVNEVCVTILMNYVAKFITSYLVNGPLSAKTGVPQTPAVADGVKLTQFMKPSQAHTGLFIAIVVVVVIFWLMSRSTTGYKFTSVGLNPLHAEYVGIDPKKTMIRAMLLSGAVGGIAGAIEILGVYGYFLDNFSSGIAMDGMLAALIVKSDIKMVPLMAFFLAVLKSGALGMERYTGVPKSIVDTIIAIFIVFATMEALFVFNKRRKAKKEEQSALPGKQN</sequence>
<keyword evidence="4 6" id="KW-1133">Transmembrane helix</keyword>
<dbReference type="GO" id="GO:0022857">
    <property type="term" value="F:transmembrane transporter activity"/>
    <property type="evidence" value="ECO:0007669"/>
    <property type="project" value="InterPro"/>
</dbReference>
<proteinExistence type="predicted"/>
<feature type="transmembrane region" description="Helical" evidence="6">
    <location>
        <begin position="239"/>
        <end position="261"/>
    </location>
</feature>
<protein>
    <submittedName>
        <fullName evidence="7">Nucleoside ABC transporter membrane protein</fullName>
    </submittedName>
</protein>
<evidence type="ECO:0000313" key="7">
    <source>
        <dbReference type="EMBL" id="SEM77806.1"/>
    </source>
</evidence>
<feature type="transmembrane region" description="Helical" evidence="6">
    <location>
        <begin position="7"/>
        <end position="30"/>
    </location>
</feature>
<evidence type="ECO:0000256" key="5">
    <source>
        <dbReference type="ARBA" id="ARBA00023136"/>
    </source>
</evidence>
<keyword evidence="5 6" id="KW-0472">Membrane</keyword>
<evidence type="ECO:0000256" key="3">
    <source>
        <dbReference type="ARBA" id="ARBA00022692"/>
    </source>
</evidence>
<evidence type="ECO:0000256" key="1">
    <source>
        <dbReference type="ARBA" id="ARBA00004651"/>
    </source>
</evidence>
<dbReference type="EMBL" id="FOCG01000001">
    <property type="protein sequence ID" value="SEM77806.1"/>
    <property type="molecule type" value="Genomic_DNA"/>
</dbReference>
<comment type="subcellular location">
    <subcellularLocation>
        <location evidence="1">Cell membrane</location>
        <topology evidence="1">Multi-pass membrane protein</topology>
    </subcellularLocation>
</comment>
<keyword evidence="8" id="KW-1185">Reference proteome</keyword>
<evidence type="ECO:0000256" key="6">
    <source>
        <dbReference type="SAM" id="Phobius"/>
    </source>
</evidence>
<dbReference type="Proteomes" id="UP000199158">
    <property type="component" value="Unassembled WGS sequence"/>
</dbReference>
<dbReference type="CDD" id="cd06580">
    <property type="entry name" value="TM_PBP1_transp_TpRbsC_like"/>
    <property type="match status" value="1"/>
</dbReference>